<dbReference type="GO" id="GO:0060234">
    <property type="term" value="P:neuroblast delamination"/>
    <property type="evidence" value="ECO:0007669"/>
    <property type="project" value="TreeGrafter"/>
</dbReference>
<feature type="region of interest" description="Disordered" evidence="2">
    <location>
        <begin position="1278"/>
        <end position="1297"/>
    </location>
</feature>
<feature type="region of interest" description="Disordered" evidence="2">
    <location>
        <begin position="415"/>
        <end position="438"/>
    </location>
</feature>
<evidence type="ECO:0000313" key="4">
    <source>
        <dbReference type="EMBL" id="TSK72074.1"/>
    </source>
</evidence>
<feature type="compositionally biased region" description="Low complexity" evidence="2">
    <location>
        <begin position="226"/>
        <end position="237"/>
    </location>
</feature>
<sequence length="1340" mass="150000">MEGKRVRMCAWTPASRFSSPPSTVSSQLSWDEGRDEDFLRMMDENGIIGLTEMLGELSDQEDEVVLEEEEDVFSNVGTPEPEDGSPTALEDLRYHLSELLDSEPLSQPIGDAAECSVSLEDWSNDEDPDNDDEQKLDEEDQESFNIHRDVRHSRPDRDPLSGVLNTETEEIKMHRDESYLLELNIVPQDNWMDSANVTSHPAPVPDIATLKTRTPSQNSCDERSHASSSPSIQSAPQTHIHPHLPELNIRDKMNNPETKAETFTDLAGSKSCSRTYQPVREQWKKEPAPMIFESEYNSPKFRQKSPVFTPRDTNFIPQTDYSASNSSAIDSTSGIRRHYRPSKTSLTDPKDVRKGQLNHPLPDFSKVEPRVRLPKSRYTPPKSRKLTQKDTSKPEANVMFKSPADIVREALLNNSEGPSDSFAKTDFKSPSNTTSPEEFRCPLQASAIVQQLQEDYNRLLTKYAEAENTIDRLRLEAKVCLHSNPPNPSQPALIGVLKEGSKVMSLNFPQAQRAELGTEAVYSTQQTLSSDSFTSSWRDCPAAAPLTESLSKQMAGFQLQVNDFEKLLKSQRLKPLEQTQGFFQLTQGQESIEKAYLAAREKHHQLHKQTGGKSEPFDPDRELESLIFQSGIQLEELKEWIDGCSEHNCIIESTPSDPPHALQPCASLKETEPQPESPAWAAHAKVNASLEVSSVSRESDEGKDDGEKDMLQSFLRPLNRIHQRVEKDYSNLIDHYQKIKNFPKLLDRHQAEVDHNSLEFIDHSPHPASINRKEVQQQRGRKDNLHPNKPPQQLSVTEFPSGPTCSSHVCNSMETPPEAPVLPSALPRKQDSGRQAAGCMKYHNSQEERAAMRRRASKENEKAMRTQLQDGVITPETDSGFVGSESSRVTPAALSPVQQRTAVRSTRPSVTQKECRIKPESSTQTHAVASGDAPESLGRRGDLRVRHIPRSSASSSPLRWPSTSSQPWPNSGISELEQQSECARSLSDDETRQVDQHTPPSNQDQSYLRCSSLTATYHHGDHLKAQSTGQLPNQHEAIKSLQAEVHRLKEHLEETLRTASPLQRVRAPPSSLKDIRVHTPPQTSTPYPRQRDFRSLEKQTASKREPRETGVTAKSEHKRTVPRRRSASVPRLRPQPDTSTDSEHTQSEDIPASPVKTHTTRRSKAETGRSLKTHSNHRARNISSPSHISYYTNHCPMCGVTKRETTPPPANQSSMKETRPMRSAHIQTGGMYLAVAPTPPVIGTVPVLQCVPVCSSVLYYSSPVASACYQKPLYISESGEKDDRGHRRRSQSLDARRSLNRSLGRVIAAASSVRELSERMVHSLSSGAHHMSPLAKSCTY</sequence>
<dbReference type="OrthoDB" id="10035553at2759"/>
<feature type="compositionally biased region" description="Polar residues" evidence="2">
    <location>
        <begin position="791"/>
        <end position="814"/>
    </location>
</feature>
<feature type="region of interest" description="Disordered" evidence="2">
    <location>
        <begin position="67"/>
        <end position="91"/>
    </location>
</feature>
<dbReference type="GO" id="GO:0005813">
    <property type="term" value="C:centrosome"/>
    <property type="evidence" value="ECO:0007669"/>
    <property type="project" value="TreeGrafter"/>
</dbReference>
<proteinExistence type="predicted"/>
<dbReference type="Proteomes" id="UP000319801">
    <property type="component" value="Unassembled WGS sequence"/>
</dbReference>
<feature type="compositionally biased region" description="Polar residues" evidence="2">
    <location>
        <begin position="896"/>
        <end position="912"/>
    </location>
</feature>
<organism evidence="4 5">
    <name type="scientific">Bagarius yarrelli</name>
    <name type="common">Goonch</name>
    <name type="synonym">Bagrus yarrelli</name>
    <dbReference type="NCBI Taxonomy" id="175774"/>
    <lineage>
        <taxon>Eukaryota</taxon>
        <taxon>Metazoa</taxon>
        <taxon>Chordata</taxon>
        <taxon>Craniata</taxon>
        <taxon>Vertebrata</taxon>
        <taxon>Euteleostomi</taxon>
        <taxon>Actinopterygii</taxon>
        <taxon>Neopterygii</taxon>
        <taxon>Teleostei</taxon>
        <taxon>Ostariophysi</taxon>
        <taxon>Siluriformes</taxon>
        <taxon>Sisoridae</taxon>
        <taxon>Sisorinae</taxon>
        <taxon>Bagarius</taxon>
    </lineage>
</organism>
<accession>A0A556TUB4</accession>
<dbReference type="InterPro" id="IPR052655">
    <property type="entry name" value="AKNA_Centrosome-Trans_reg"/>
</dbReference>
<feature type="region of interest" description="Disordered" evidence="2">
    <location>
        <begin position="652"/>
        <end position="679"/>
    </location>
</feature>
<feature type="compositionally biased region" description="Low complexity" evidence="2">
    <location>
        <begin position="950"/>
        <end position="965"/>
    </location>
</feature>
<evidence type="ECO:0000313" key="5">
    <source>
        <dbReference type="Proteomes" id="UP000319801"/>
    </source>
</evidence>
<evidence type="ECO:0000256" key="2">
    <source>
        <dbReference type="SAM" id="MobiDB-lite"/>
    </source>
</evidence>
<dbReference type="GO" id="GO:0021849">
    <property type="term" value="P:neuroblast division in subventricular zone"/>
    <property type="evidence" value="ECO:0007669"/>
    <property type="project" value="TreeGrafter"/>
</dbReference>
<gene>
    <name evidence="4" type="ORF">Baya_3058</name>
</gene>
<dbReference type="PANTHER" id="PTHR21510">
    <property type="entry name" value="AKNA DOMAIN-CONTAINING PROTEIN"/>
    <property type="match status" value="1"/>
</dbReference>
<name>A0A556TUB4_BAGYA</name>
<feature type="compositionally biased region" description="Polar residues" evidence="2">
    <location>
        <begin position="996"/>
        <end position="1007"/>
    </location>
</feature>
<feature type="domain" description="AKNA" evidence="3">
    <location>
        <begin position="583"/>
        <end position="642"/>
    </location>
</feature>
<dbReference type="PANTHER" id="PTHR21510:SF15">
    <property type="entry name" value="MICROTUBULE ORGANIZATION PROTEIN AKNA"/>
    <property type="match status" value="1"/>
</dbReference>
<dbReference type="GO" id="GO:0001837">
    <property type="term" value="P:epithelial to mesenchymal transition"/>
    <property type="evidence" value="ECO:0007669"/>
    <property type="project" value="TreeGrafter"/>
</dbReference>
<feature type="region of interest" description="Disordered" evidence="2">
    <location>
        <begin position="315"/>
        <end position="394"/>
    </location>
</feature>
<feature type="compositionally biased region" description="Basic and acidic residues" evidence="2">
    <location>
        <begin position="145"/>
        <end position="159"/>
    </location>
</feature>
<keyword evidence="1" id="KW-0175">Coiled coil</keyword>
<feature type="region of interest" description="Disordered" evidence="2">
    <location>
        <begin position="1054"/>
        <end position="1182"/>
    </location>
</feature>
<feature type="compositionally biased region" description="Low complexity" evidence="2">
    <location>
        <begin position="322"/>
        <end position="333"/>
    </location>
</feature>
<reference evidence="4 5" key="1">
    <citation type="journal article" date="2019" name="Genome Biol. Evol.">
        <title>Whole-Genome Sequencing of the Giant Devil Catfish, Bagarius yarrelli.</title>
        <authorList>
            <person name="Jiang W."/>
            <person name="Lv Y."/>
            <person name="Cheng L."/>
            <person name="Yang K."/>
            <person name="Chao B."/>
            <person name="Wang X."/>
            <person name="Li Y."/>
            <person name="Pan X."/>
            <person name="You X."/>
            <person name="Zhang Y."/>
            <person name="Yang J."/>
            <person name="Li J."/>
            <person name="Zhang X."/>
            <person name="Liu S."/>
            <person name="Sun C."/>
            <person name="Yang J."/>
            <person name="Shi Q."/>
        </authorList>
    </citation>
    <scope>NUCLEOTIDE SEQUENCE [LARGE SCALE GENOMIC DNA]</scope>
    <source>
        <strain evidence="4">JWS20170419001</strain>
        <tissue evidence="4">Muscle</tissue>
    </source>
</reference>
<keyword evidence="5" id="KW-1185">Reference proteome</keyword>
<evidence type="ECO:0000259" key="3">
    <source>
        <dbReference type="Pfam" id="PF12443"/>
    </source>
</evidence>
<feature type="region of interest" description="Disordered" evidence="2">
    <location>
        <begin position="759"/>
        <end position="1007"/>
    </location>
</feature>
<feature type="compositionally biased region" description="Basic and acidic residues" evidence="2">
    <location>
        <begin position="759"/>
        <end position="786"/>
    </location>
</feature>
<dbReference type="Pfam" id="PF12443">
    <property type="entry name" value="AKNA"/>
    <property type="match status" value="1"/>
</dbReference>
<dbReference type="InterPro" id="IPR022150">
    <property type="entry name" value="AKNA_dom"/>
</dbReference>
<evidence type="ECO:0000256" key="1">
    <source>
        <dbReference type="SAM" id="Coils"/>
    </source>
</evidence>
<feature type="region of interest" description="Disordered" evidence="2">
    <location>
        <begin position="199"/>
        <end position="239"/>
    </location>
</feature>
<feature type="compositionally biased region" description="Basic and acidic residues" evidence="2">
    <location>
        <begin position="1089"/>
        <end position="1119"/>
    </location>
</feature>
<comment type="caution">
    <text evidence="4">The sequence shown here is derived from an EMBL/GenBank/DDBJ whole genome shotgun (WGS) entry which is preliminary data.</text>
</comment>
<feature type="compositionally biased region" description="Basic residues" evidence="2">
    <location>
        <begin position="1171"/>
        <end position="1180"/>
    </location>
</feature>
<feature type="compositionally biased region" description="Basic and acidic residues" evidence="2">
    <location>
        <begin position="844"/>
        <end position="864"/>
    </location>
</feature>
<dbReference type="EMBL" id="VCAZ01000019">
    <property type="protein sequence ID" value="TSK72074.1"/>
    <property type="molecule type" value="Genomic_DNA"/>
</dbReference>
<feature type="compositionally biased region" description="Polar residues" evidence="2">
    <location>
        <begin position="966"/>
        <end position="982"/>
    </location>
</feature>
<protein>
    <submittedName>
        <fullName evidence="4">AT-hook-containing transcription factor</fullName>
    </submittedName>
</protein>
<feature type="region of interest" description="Disordered" evidence="2">
    <location>
        <begin position="117"/>
        <end position="165"/>
    </location>
</feature>
<feature type="compositionally biased region" description="Acidic residues" evidence="2">
    <location>
        <begin position="122"/>
        <end position="142"/>
    </location>
</feature>
<feature type="compositionally biased region" description="Basic and acidic residues" evidence="2">
    <location>
        <begin position="986"/>
        <end position="995"/>
    </location>
</feature>
<feature type="coiled-coil region" evidence="1">
    <location>
        <begin position="449"/>
        <end position="476"/>
    </location>
</feature>